<evidence type="ECO:0000313" key="2">
    <source>
        <dbReference type="EMBL" id="EWY35874.1"/>
    </source>
</evidence>
<proteinExistence type="predicted"/>
<comment type="caution">
    <text evidence="2">The sequence shown here is derived from an EMBL/GenBank/DDBJ whole genome shotgun (WGS) entry which is preliminary data.</text>
</comment>
<organism evidence="2 3">
    <name type="scientific">Skermanella stibiiresistens SB22</name>
    <dbReference type="NCBI Taxonomy" id="1385369"/>
    <lineage>
        <taxon>Bacteria</taxon>
        <taxon>Pseudomonadati</taxon>
        <taxon>Pseudomonadota</taxon>
        <taxon>Alphaproteobacteria</taxon>
        <taxon>Rhodospirillales</taxon>
        <taxon>Azospirillaceae</taxon>
        <taxon>Skermanella</taxon>
    </lineage>
</organism>
<dbReference type="PANTHER" id="PTHR35528">
    <property type="entry name" value="BLL1675 PROTEIN"/>
    <property type="match status" value="1"/>
</dbReference>
<dbReference type="PANTHER" id="PTHR35528:SF3">
    <property type="entry name" value="BLL1675 PROTEIN"/>
    <property type="match status" value="1"/>
</dbReference>
<dbReference type="Proteomes" id="UP000019486">
    <property type="component" value="Unassembled WGS sequence"/>
</dbReference>
<dbReference type="InterPro" id="IPR032874">
    <property type="entry name" value="DDE_dom"/>
</dbReference>
<name>W9GQ32_9PROT</name>
<feature type="domain" description="DDE" evidence="1">
    <location>
        <begin position="6"/>
        <end position="78"/>
    </location>
</feature>
<sequence length="88" mass="10179">MARDDKWHMDEVVLTTGGRKHYLCRVVDWAVFWLDVLVQSWRYKNMAKRQLLKEQGRTPRVIVTGKLEFGAVAKKDLKPPVANLTTPA</sequence>
<evidence type="ECO:0000313" key="3">
    <source>
        <dbReference type="Proteomes" id="UP000019486"/>
    </source>
</evidence>
<dbReference type="InterPro" id="IPR052183">
    <property type="entry name" value="IS_Transposase"/>
</dbReference>
<dbReference type="Pfam" id="PF13610">
    <property type="entry name" value="DDE_Tnp_IS240"/>
    <property type="match status" value="1"/>
</dbReference>
<reference evidence="2 3" key="1">
    <citation type="submission" date="2013-08" db="EMBL/GenBank/DDBJ databases">
        <title>The genome sequence of Skermanella stibiiresistens.</title>
        <authorList>
            <person name="Zhu W."/>
            <person name="Wang G."/>
        </authorList>
    </citation>
    <scope>NUCLEOTIDE SEQUENCE [LARGE SCALE GENOMIC DNA]</scope>
    <source>
        <strain evidence="2 3">SB22</strain>
    </source>
</reference>
<dbReference type="STRING" id="1385369.N825_32560"/>
<gene>
    <name evidence="2" type="ORF">N825_32560</name>
</gene>
<keyword evidence="3" id="KW-1185">Reference proteome</keyword>
<dbReference type="EMBL" id="AVFL01000063">
    <property type="protein sequence ID" value="EWY35874.1"/>
    <property type="molecule type" value="Genomic_DNA"/>
</dbReference>
<protein>
    <recommendedName>
        <fullName evidence="1">DDE domain-containing protein</fullName>
    </recommendedName>
</protein>
<dbReference type="AlphaFoldDB" id="W9GQ32"/>
<evidence type="ECO:0000259" key="1">
    <source>
        <dbReference type="Pfam" id="PF13610"/>
    </source>
</evidence>
<accession>W9GQ32</accession>